<feature type="domain" description="14-3-3" evidence="2">
    <location>
        <begin position="16"/>
        <end position="76"/>
    </location>
</feature>
<name>A0A8C0C972_BALMU</name>
<evidence type="ECO:0000313" key="3">
    <source>
        <dbReference type="Ensembl" id="ENSBMSP00010002797.1"/>
    </source>
</evidence>
<organism evidence="3">
    <name type="scientific">Balaenoptera musculus</name>
    <name type="common">Blue whale</name>
    <dbReference type="NCBI Taxonomy" id="9771"/>
    <lineage>
        <taxon>Eukaryota</taxon>
        <taxon>Metazoa</taxon>
        <taxon>Chordata</taxon>
        <taxon>Craniata</taxon>
        <taxon>Vertebrata</taxon>
        <taxon>Euteleostomi</taxon>
        <taxon>Mammalia</taxon>
        <taxon>Eutheria</taxon>
        <taxon>Laurasiatheria</taxon>
        <taxon>Artiodactyla</taxon>
        <taxon>Whippomorpha</taxon>
        <taxon>Cetacea</taxon>
        <taxon>Mysticeti</taxon>
        <taxon>Balaenopteridae</taxon>
        <taxon>Balaenoptera</taxon>
    </lineage>
</organism>
<dbReference type="Gene3D" id="1.20.190.20">
    <property type="entry name" value="14-3-3 domain"/>
    <property type="match status" value="1"/>
</dbReference>
<accession>A0A8C0C972</accession>
<evidence type="ECO:0000259" key="2">
    <source>
        <dbReference type="Pfam" id="PF00244"/>
    </source>
</evidence>
<dbReference type="InterPro" id="IPR000308">
    <property type="entry name" value="14-3-3"/>
</dbReference>
<reference evidence="3" key="1">
    <citation type="submission" date="2023-09" db="UniProtKB">
        <authorList>
            <consortium name="Ensembl"/>
        </authorList>
    </citation>
    <scope>IDENTIFICATION</scope>
</reference>
<dbReference type="GeneTree" id="ENSGT01090000260040"/>
<dbReference type="InterPro" id="IPR023410">
    <property type="entry name" value="14-3-3_domain"/>
</dbReference>
<dbReference type="Pfam" id="PF00244">
    <property type="entry name" value="14-3-3"/>
    <property type="match status" value="1"/>
</dbReference>
<protein>
    <recommendedName>
        <fullName evidence="2">14-3-3 domain-containing protein</fullName>
    </recommendedName>
</protein>
<proteinExistence type="inferred from homology"/>
<evidence type="ECO:0000256" key="1">
    <source>
        <dbReference type="ARBA" id="ARBA00006141"/>
    </source>
</evidence>
<dbReference type="AlphaFoldDB" id="A0A8C0C972"/>
<dbReference type="InterPro" id="IPR036815">
    <property type="entry name" value="14-3-3_dom_sf"/>
</dbReference>
<dbReference type="PANTHER" id="PTHR18860">
    <property type="entry name" value="14-3-3 PROTEIN"/>
    <property type="match status" value="1"/>
</dbReference>
<dbReference type="SUPFAM" id="SSF48445">
    <property type="entry name" value="14-3-3 protein"/>
    <property type="match status" value="1"/>
</dbReference>
<dbReference type="OMA" id="ACMKSAT"/>
<dbReference type="Ensembl" id="ENSBMST00010003087.1">
    <property type="protein sequence ID" value="ENSBMSP00010002797.1"/>
    <property type="gene ID" value="ENSBMSG00010002101.1"/>
</dbReference>
<sequence>LGRRGNRDCEQLLQRARLAEHAERCDDRASAMKAVTELNEPLPSEDRNLLSQAYKNVVGAQRSSWRVIISIEQRTMAEP</sequence>
<comment type="similarity">
    <text evidence="1">Belongs to the 14-3-3 family.</text>
</comment>